<gene>
    <name evidence="3" type="ORF">D9757_003996</name>
</gene>
<evidence type="ECO:0000313" key="4">
    <source>
        <dbReference type="Proteomes" id="UP000518752"/>
    </source>
</evidence>
<feature type="region of interest" description="Disordered" evidence="1">
    <location>
        <begin position="498"/>
        <end position="614"/>
    </location>
</feature>
<feature type="compositionally biased region" description="Low complexity" evidence="1">
    <location>
        <begin position="229"/>
        <end position="240"/>
    </location>
</feature>
<name>A0A8H5HWV8_9AGAR</name>
<feature type="compositionally biased region" description="Pro residues" evidence="1">
    <location>
        <begin position="293"/>
        <end position="310"/>
    </location>
</feature>
<feature type="domain" description="Chromo" evidence="2">
    <location>
        <begin position="27"/>
        <end position="83"/>
    </location>
</feature>
<feature type="compositionally biased region" description="Low complexity" evidence="1">
    <location>
        <begin position="511"/>
        <end position="542"/>
    </location>
</feature>
<reference evidence="3 4" key="1">
    <citation type="journal article" date="2020" name="ISME J.">
        <title>Uncovering the hidden diversity of litter-decomposition mechanisms in mushroom-forming fungi.</title>
        <authorList>
            <person name="Floudas D."/>
            <person name="Bentzer J."/>
            <person name="Ahren D."/>
            <person name="Johansson T."/>
            <person name="Persson P."/>
            <person name="Tunlid A."/>
        </authorList>
    </citation>
    <scope>NUCLEOTIDE SEQUENCE [LARGE SCALE GENOMIC DNA]</scope>
    <source>
        <strain evidence="3 4">CBS 406.79</strain>
    </source>
</reference>
<dbReference type="Proteomes" id="UP000518752">
    <property type="component" value="Unassembled WGS sequence"/>
</dbReference>
<evidence type="ECO:0000313" key="3">
    <source>
        <dbReference type="EMBL" id="KAF5391047.1"/>
    </source>
</evidence>
<dbReference type="Gene3D" id="2.40.50.40">
    <property type="match status" value="1"/>
</dbReference>
<keyword evidence="4" id="KW-1185">Reference proteome</keyword>
<feature type="compositionally biased region" description="Low complexity" evidence="1">
    <location>
        <begin position="274"/>
        <end position="285"/>
    </location>
</feature>
<feature type="compositionally biased region" description="Basic residues" evidence="1">
    <location>
        <begin position="181"/>
        <end position="193"/>
    </location>
</feature>
<proteinExistence type="predicted"/>
<dbReference type="PROSITE" id="PS50013">
    <property type="entry name" value="CHROMO_2"/>
    <property type="match status" value="1"/>
</dbReference>
<organism evidence="3 4">
    <name type="scientific">Collybiopsis confluens</name>
    <dbReference type="NCBI Taxonomy" id="2823264"/>
    <lineage>
        <taxon>Eukaryota</taxon>
        <taxon>Fungi</taxon>
        <taxon>Dikarya</taxon>
        <taxon>Basidiomycota</taxon>
        <taxon>Agaricomycotina</taxon>
        <taxon>Agaricomycetes</taxon>
        <taxon>Agaricomycetidae</taxon>
        <taxon>Agaricales</taxon>
        <taxon>Marasmiineae</taxon>
        <taxon>Omphalotaceae</taxon>
        <taxon>Collybiopsis</taxon>
    </lineage>
</organism>
<evidence type="ECO:0000256" key="1">
    <source>
        <dbReference type="SAM" id="MobiDB-lite"/>
    </source>
</evidence>
<protein>
    <recommendedName>
        <fullName evidence="2">Chromo domain-containing protein</fullName>
    </recommendedName>
</protein>
<dbReference type="GO" id="GO:0006338">
    <property type="term" value="P:chromatin remodeling"/>
    <property type="evidence" value="ECO:0007669"/>
    <property type="project" value="UniProtKB-ARBA"/>
</dbReference>
<feature type="region of interest" description="Disordered" evidence="1">
    <location>
        <begin position="407"/>
        <end position="435"/>
    </location>
</feature>
<accession>A0A8H5HWV8</accession>
<sequence length="1427" mass="155392">MARSKKKAKEVKQPSPILAESTEEEEFQVEYIKAVKVSDEGIWWYGFDDPDQDTWEPEENLYGCQRLLKSLWKDIGTDNQDYHAGYEVPASPAWISLCLFSSSVCTPPHTHNDRRRIGKERARFLRDIVRKGKKIKADKKPVAGKAVTTARKSKTVEEEDDNIKEEDISTFIIPSPSTSRPSKKGKKGKKRKKPSEPEDEDESREKKKQRFSTDETTLLPVDSGEKAGLSSPSAAALLFSSEKEAEQASSSPIRIATENSALQSDPSPVPPHARSPSAAGASAEASAERASPHPAPAMSPSLPRLPPPPIQLQSKKKPTLPRLQTGSSTPIGSVSSPYPVALSTTAFSGPSSSLAKTSSNVGKSSTTPTLPHHKQTAIPVVTAGTRKGVSGLSTKQRLAQTAMQFTTPSQGWVGGGVSEASKPPPPQRTGTLSSNLSFKKTRGAPIEGVSPTIRDVDMLPRNLAAYSDYSPPLSSVQDNPLSASASTPVSAGFMSMSMISPPPPPSPAPTPTFTSTPISADISPTPVAAAGPASAGNGSNVARRSIADTPSLSRKPFPSQRDSGTSGSHHRHHTNIPPRGPRLPSGPAYLSSADTNKDVEMLPPPSTASNTTGFIRDSNTNLMAEADSFLDSMNLAAGSGSGSGSGPSSSRSHPPAPHLPPTVTSTRKHPTARRPNASKELAMWVGEVVLQSSIGTGEVRGGGLASSPHQRQKQTVCSQVLLMPSSSSSASSTSSGSSLLHLNGGTLPLKVAMSYTNTHTANSDSDSESRLALESFYSMNELSRVLLSCIPDRASGQEHERKQEWGWLGSERENEMTWLRKVAGFMDRKRLVSLVPIIIEKKRPAGFLLVYPSTMVHELVPTPLFEANDVALNVALYTWALPPAVLDRVRFLRDESKRGSAGGDVGVVASLRRRDPELPLGMYEPYGDGYGYGTEGGSVVEGAGRSLHNRAMIKHAVRIVEFPGWVYTFLLSLSPGSKRFGFWPPRPHATSVGSNRGKLPVPSHLSRLETEMEMLMSLLKECVPGAHDRGVVGKVFDPSLRVIFVHVSGMFGDPSGLEDGQSLSVRDLPNLTMYRSLNDVRFIVYGSSDYGHWSPKVEEIWDAGEFFLAIQDFNKQSQHPVVGSGGIVTFTPSALIDSPFEVLRRIRQIENHEIWVCYISPAAIGMAISLAYRNKEDVLRRRLVCTAFEHGRRRALSRNGDMEVDHDAGDDDVVIAQCTCDGGFEYEWLFNFIEEEAVSIVGAPPASLRCGSDNGAVLHKGLVRDAKPRRITEWTKFSQDLLAAHLQPSLDHPPIDDQFPPPPASSQYNHAFVDWTSEMFNNDFRSREETIEYCVQRFRNVCGDLPQQKWGEAVRKDIVMNMDRFQLVKGFREELRRFVVITGPEESDSDGAYIASKGGFEWVTAPVFRFNDETDNMVVDPVMEYSF</sequence>
<dbReference type="InterPro" id="IPR000953">
    <property type="entry name" value="Chromo/chromo_shadow_dom"/>
</dbReference>
<dbReference type="InterPro" id="IPR016197">
    <property type="entry name" value="Chromo-like_dom_sf"/>
</dbReference>
<feature type="compositionally biased region" description="Pro residues" evidence="1">
    <location>
        <begin position="500"/>
        <end position="510"/>
    </location>
</feature>
<dbReference type="SUPFAM" id="SSF54160">
    <property type="entry name" value="Chromo domain-like"/>
    <property type="match status" value="1"/>
</dbReference>
<dbReference type="EMBL" id="JAACJN010000012">
    <property type="protein sequence ID" value="KAF5391047.1"/>
    <property type="molecule type" value="Genomic_DNA"/>
</dbReference>
<feature type="compositionally biased region" description="Polar residues" evidence="1">
    <location>
        <begin position="322"/>
        <end position="369"/>
    </location>
</feature>
<feature type="region of interest" description="Disordered" evidence="1">
    <location>
        <begin position="135"/>
        <end position="375"/>
    </location>
</feature>
<feature type="compositionally biased region" description="Polar residues" evidence="1">
    <location>
        <begin position="257"/>
        <end position="266"/>
    </location>
</feature>
<evidence type="ECO:0000259" key="2">
    <source>
        <dbReference type="PROSITE" id="PS50013"/>
    </source>
</evidence>
<feature type="region of interest" description="Disordered" evidence="1">
    <location>
        <begin position="634"/>
        <end position="679"/>
    </location>
</feature>
<dbReference type="OrthoDB" id="433924at2759"/>
<comment type="caution">
    <text evidence="3">The sequence shown here is derived from an EMBL/GenBank/DDBJ whole genome shotgun (WGS) entry which is preliminary data.</text>
</comment>